<proteinExistence type="inferred from homology"/>
<evidence type="ECO:0000256" key="8">
    <source>
        <dbReference type="SAM" id="SignalP"/>
    </source>
</evidence>
<evidence type="ECO:0000313" key="11">
    <source>
        <dbReference type="Proteomes" id="UP001521137"/>
    </source>
</evidence>
<gene>
    <name evidence="10" type="ORF">L0668_15940</name>
</gene>
<comment type="subunit">
    <text evidence="3">Homohexamer; trimer of dimers.</text>
</comment>
<dbReference type="SMART" id="SM00813">
    <property type="entry name" value="Alpha-L-AF_C"/>
    <property type="match status" value="1"/>
</dbReference>
<accession>A0ABS9DC68</accession>
<sequence length="513" mass="57668">MVKRFLAVGILCLSLTTLPSEADVTVNIHVDKPASKINRNIYGQFMEHLGRGIYEGIWVGENSEIPNTNGYRNDVLAALKELQVPLLRWPGGCFADEYHWQDGIGPKEERAKRVNTTWGGVIDDNRFGTHEFLDLAEMLNAEVYVNGNLGTGTPTEMAQWLEYMTSDSDSTLANQRRANGRDKPWRIDHFAIGNEAWGCGGNMTPEYYTDLYKHYATFAKTPHDNTPLFIASGGQNAQTDWTETLIKAKKTGVKMDAISHHYYTLPTGDWGKKGAALDFPESEWLSTMVNTVKIEKFLMDNIAIMDKYDPEAKVAFNVDEWGTWFDVSEGEPGFLYQQNSLRDAIVAAVNLNIFHKYAKRVQMSNIAQMINVLQAMILTDKEKMLLTPTYHVFKMHVPFQDASYLPLTLKNNGKYGEGENSVDKISASAAVTKTGEQWLTLVNLDPNKAETIRLDGKYQGVKGQILTDVKMDAHNTFDKPNNLAPRQFEVKASNDNFAFELPAKSVIVVKLNN</sequence>
<reference evidence="10 11" key="1">
    <citation type="submission" date="2022-01" db="EMBL/GenBank/DDBJ databases">
        <title>Paraglaciecola sp. G1-23.</title>
        <authorList>
            <person name="Jin M.S."/>
            <person name="Han D.M."/>
            <person name="Kim H.M."/>
            <person name="Jeon C.O."/>
        </authorList>
    </citation>
    <scope>NUCLEOTIDE SEQUENCE [LARGE SCALE GENOMIC DNA]</scope>
    <source>
        <strain evidence="10 11">G1-23</strain>
    </source>
</reference>
<keyword evidence="6" id="KW-0119">Carbohydrate metabolism</keyword>
<dbReference type="SUPFAM" id="SSF51445">
    <property type="entry name" value="(Trans)glycosidases"/>
    <property type="match status" value="1"/>
</dbReference>
<keyword evidence="11" id="KW-1185">Reference proteome</keyword>
<dbReference type="InterPro" id="IPR010720">
    <property type="entry name" value="Alpha-L-AF_C"/>
</dbReference>
<dbReference type="RefSeq" id="WP_235313716.1">
    <property type="nucleotide sequence ID" value="NZ_JAKGAS010000009.1"/>
</dbReference>
<evidence type="ECO:0000256" key="1">
    <source>
        <dbReference type="ARBA" id="ARBA00001462"/>
    </source>
</evidence>
<evidence type="ECO:0000256" key="6">
    <source>
        <dbReference type="ARBA" id="ARBA00023277"/>
    </source>
</evidence>
<dbReference type="Proteomes" id="UP001521137">
    <property type="component" value="Unassembled WGS sequence"/>
</dbReference>
<comment type="caution">
    <text evidence="10">The sequence shown here is derived from an EMBL/GenBank/DDBJ whole genome shotgun (WGS) entry which is preliminary data.</text>
</comment>
<comment type="similarity">
    <text evidence="2">Belongs to the glycosyl hydrolase 51 family.</text>
</comment>
<evidence type="ECO:0000256" key="5">
    <source>
        <dbReference type="ARBA" id="ARBA00022801"/>
    </source>
</evidence>
<organism evidence="10 11">
    <name type="scientific">Paraglaciecola algarum</name>
    <dbReference type="NCBI Taxonomy" id="3050085"/>
    <lineage>
        <taxon>Bacteria</taxon>
        <taxon>Pseudomonadati</taxon>
        <taxon>Pseudomonadota</taxon>
        <taxon>Gammaproteobacteria</taxon>
        <taxon>Alteromonadales</taxon>
        <taxon>Alteromonadaceae</taxon>
        <taxon>Paraglaciecola</taxon>
    </lineage>
</organism>
<feature type="signal peptide" evidence="8">
    <location>
        <begin position="1"/>
        <end position="22"/>
    </location>
</feature>
<dbReference type="Pfam" id="PF22848">
    <property type="entry name" value="ASD1_dom"/>
    <property type="match status" value="1"/>
</dbReference>
<dbReference type="PANTHER" id="PTHR43576:SF2">
    <property type="entry name" value="INTRACELLULAR EXO-ALPHA-L-ARABINOFURANOSIDASE 2"/>
    <property type="match status" value="1"/>
</dbReference>
<comment type="catalytic activity">
    <reaction evidence="1">
        <text>Hydrolysis of terminal non-reducing alpha-L-arabinofuranoside residues in alpha-L-arabinosides.</text>
        <dbReference type="EC" id="3.2.1.55"/>
    </reaction>
</comment>
<dbReference type="InterPro" id="IPR055235">
    <property type="entry name" value="ASD1_cat"/>
</dbReference>
<dbReference type="EMBL" id="JAKGAS010000009">
    <property type="protein sequence ID" value="MCF2949613.1"/>
    <property type="molecule type" value="Genomic_DNA"/>
</dbReference>
<dbReference type="InterPro" id="IPR013780">
    <property type="entry name" value="Glyco_hydro_b"/>
</dbReference>
<dbReference type="EC" id="3.2.1.55" evidence="4"/>
<evidence type="ECO:0000256" key="2">
    <source>
        <dbReference type="ARBA" id="ARBA00007186"/>
    </source>
</evidence>
<keyword evidence="5" id="KW-0378">Hydrolase</keyword>
<keyword evidence="8" id="KW-0732">Signal</keyword>
<feature type="chain" id="PRO_5045328918" description="non-reducing end alpha-L-arabinofuranosidase" evidence="8">
    <location>
        <begin position="23"/>
        <end position="513"/>
    </location>
</feature>
<evidence type="ECO:0000256" key="7">
    <source>
        <dbReference type="ARBA" id="ARBA00023295"/>
    </source>
</evidence>
<evidence type="ECO:0000313" key="10">
    <source>
        <dbReference type="EMBL" id="MCF2949613.1"/>
    </source>
</evidence>
<evidence type="ECO:0000256" key="3">
    <source>
        <dbReference type="ARBA" id="ARBA00011165"/>
    </source>
</evidence>
<feature type="domain" description="Alpha-L-arabinofuranosidase C-terminal" evidence="9">
    <location>
        <begin position="319"/>
        <end position="505"/>
    </location>
</feature>
<name>A0ABS9DC68_9ALTE</name>
<dbReference type="InterPro" id="IPR017853">
    <property type="entry name" value="GH"/>
</dbReference>
<dbReference type="SUPFAM" id="SSF51011">
    <property type="entry name" value="Glycosyl hydrolase domain"/>
    <property type="match status" value="1"/>
</dbReference>
<keyword evidence="7" id="KW-0326">Glycosidase</keyword>
<evidence type="ECO:0000256" key="4">
    <source>
        <dbReference type="ARBA" id="ARBA00012670"/>
    </source>
</evidence>
<dbReference type="Pfam" id="PF06964">
    <property type="entry name" value="Alpha-L-AF_C"/>
    <property type="match status" value="1"/>
</dbReference>
<protein>
    <recommendedName>
        <fullName evidence="4">non-reducing end alpha-L-arabinofuranosidase</fullName>
        <ecNumber evidence="4">3.2.1.55</ecNumber>
    </recommendedName>
</protein>
<dbReference type="Gene3D" id="2.60.40.1180">
    <property type="entry name" value="Golgi alpha-mannosidase II"/>
    <property type="match status" value="1"/>
</dbReference>
<dbReference type="PANTHER" id="PTHR43576">
    <property type="entry name" value="ALPHA-L-ARABINOFURANOSIDASE C-RELATED"/>
    <property type="match status" value="1"/>
</dbReference>
<dbReference type="Gene3D" id="3.20.20.80">
    <property type="entry name" value="Glycosidases"/>
    <property type="match status" value="1"/>
</dbReference>
<evidence type="ECO:0000259" key="9">
    <source>
        <dbReference type="SMART" id="SM00813"/>
    </source>
</evidence>